<dbReference type="Proteomes" id="UP000515369">
    <property type="component" value="Chromosome"/>
</dbReference>
<dbReference type="RefSeq" id="WP_182460148.1">
    <property type="nucleotide sequence ID" value="NZ_CP059732.1"/>
</dbReference>
<evidence type="ECO:0000313" key="2">
    <source>
        <dbReference type="EMBL" id="QMW02856.1"/>
    </source>
</evidence>
<name>A0A7G5GVG4_9BACT</name>
<keyword evidence="3" id="KW-1185">Reference proteome</keyword>
<sequence>MTAPNENDFGNVTFHGGVSIGEGGYVGGSTNGVGGSGDGKQDPNDPPRKDNKQATIKAYEPDMADRWRDGNIAQQLTYGFADGIYSMFADNHLGGRGFNSYDDKIKTRLGGLMTLGGPLFSTESAIANTGRRVFWSGEYIAQSAAEDFAKANGMKTLEMTLGGRIMRQLNRTILPKSSSISSYIWNSLSTNFANGAKGSVNIFHNASGGVRLESTWRAIEYPILKQNKVNMIFHDVK</sequence>
<evidence type="ECO:0000313" key="3">
    <source>
        <dbReference type="Proteomes" id="UP000515369"/>
    </source>
</evidence>
<evidence type="ECO:0000256" key="1">
    <source>
        <dbReference type="SAM" id="MobiDB-lite"/>
    </source>
</evidence>
<reference evidence="2 3" key="1">
    <citation type="submission" date="2020-07" db="EMBL/GenBank/DDBJ databases">
        <title>Spirosoma foliorum sp. nov., isolated from the leaves on the Nejang mountain Korea, Republic of.</title>
        <authorList>
            <person name="Ho H."/>
            <person name="Lee Y.-J."/>
            <person name="Nurcahyanto D.-A."/>
            <person name="Kim S.-G."/>
        </authorList>
    </citation>
    <scope>NUCLEOTIDE SEQUENCE [LARGE SCALE GENOMIC DNA]</scope>
    <source>
        <strain evidence="2 3">PL0136</strain>
    </source>
</reference>
<feature type="region of interest" description="Disordered" evidence="1">
    <location>
        <begin position="23"/>
        <end position="52"/>
    </location>
</feature>
<feature type="compositionally biased region" description="Basic and acidic residues" evidence="1">
    <location>
        <begin position="39"/>
        <end position="52"/>
    </location>
</feature>
<gene>
    <name evidence="2" type="ORF">H3H32_34025</name>
</gene>
<accession>A0A7G5GVG4</accession>
<dbReference type="SUPFAM" id="SSF52309">
    <property type="entry name" value="N-(deoxy)ribosyltransferase-like"/>
    <property type="match status" value="1"/>
</dbReference>
<dbReference type="EMBL" id="CP059732">
    <property type="protein sequence ID" value="QMW02856.1"/>
    <property type="molecule type" value="Genomic_DNA"/>
</dbReference>
<feature type="compositionally biased region" description="Gly residues" evidence="1">
    <location>
        <begin position="23"/>
        <end position="38"/>
    </location>
</feature>
<dbReference type="KEGG" id="sfol:H3H32_34025"/>
<dbReference type="AlphaFoldDB" id="A0A7G5GVG4"/>
<organism evidence="2 3">
    <name type="scientific">Spirosoma foliorum</name>
    <dbReference type="NCBI Taxonomy" id="2710596"/>
    <lineage>
        <taxon>Bacteria</taxon>
        <taxon>Pseudomonadati</taxon>
        <taxon>Bacteroidota</taxon>
        <taxon>Cytophagia</taxon>
        <taxon>Cytophagales</taxon>
        <taxon>Cytophagaceae</taxon>
        <taxon>Spirosoma</taxon>
    </lineage>
</organism>
<proteinExistence type="predicted"/>
<protein>
    <submittedName>
        <fullName evidence="2">Uncharacterized protein</fullName>
    </submittedName>
</protein>